<accession>A0ABS1NX93</accession>
<dbReference type="RefSeq" id="WP_201814856.1">
    <property type="nucleotide sequence ID" value="NZ_JAERRH010000002.1"/>
</dbReference>
<name>A0ABS1NX93_9ACTN</name>
<dbReference type="Gene3D" id="1.25.40.10">
    <property type="entry name" value="Tetratricopeptide repeat domain"/>
    <property type="match status" value="1"/>
</dbReference>
<gene>
    <name evidence="2" type="ORF">JK361_07540</name>
</gene>
<reference evidence="2 3" key="1">
    <citation type="submission" date="2021-01" db="EMBL/GenBank/DDBJ databases">
        <title>WGS of actinomycetes isolated from Thailand.</title>
        <authorList>
            <person name="Thawai C."/>
        </authorList>
    </citation>
    <scope>NUCLEOTIDE SEQUENCE [LARGE SCALE GENOMIC DNA]</scope>
    <source>
        <strain evidence="2 3">CH5-8</strain>
    </source>
</reference>
<dbReference type="InterPro" id="IPR008928">
    <property type="entry name" value="6-hairpin_glycosidase_sf"/>
</dbReference>
<feature type="domain" description="CHAT" evidence="1">
    <location>
        <begin position="845"/>
        <end position="1130"/>
    </location>
</feature>
<dbReference type="InterPro" id="IPR024983">
    <property type="entry name" value="CHAT_dom"/>
</dbReference>
<evidence type="ECO:0000259" key="1">
    <source>
        <dbReference type="Pfam" id="PF12770"/>
    </source>
</evidence>
<dbReference type="SUPFAM" id="SSF48452">
    <property type="entry name" value="TPR-like"/>
    <property type="match status" value="1"/>
</dbReference>
<dbReference type="InterPro" id="IPR011990">
    <property type="entry name" value="TPR-like_helical_dom_sf"/>
</dbReference>
<dbReference type="Pfam" id="PF12770">
    <property type="entry name" value="CHAT"/>
    <property type="match status" value="1"/>
</dbReference>
<evidence type="ECO:0000313" key="2">
    <source>
        <dbReference type="EMBL" id="MBL1104452.1"/>
    </source>
</evidence>
<dbReference type="EMBL" id="JAERRH010000002">
    <property type="protein sequence ID" value="MBL1104452.1"/>
    <property type="molecule type" value="Genomic_DNA"/>
</dbReference>
<dbReference type="SUPFAM" id="SSF48208">
    <property type="entry name" value="Six-hairpin glycosidases"/>
    <property type="match status" value="1"/>
</dbReference>
<comment type="caution">
    <text evidence="2">The sequence shown here is derived from an EMBL/GenBank/DDBJ whole genome shotgun (WGS) entry which is preliminary data.</text>
</comment>
<evidence type="ECO:0000313" key="3">
    <source>
        <dbReference type="Proteomes" id="UP000621386"/>
    </source>
</evidence>
<keyword evidence="3" id="KW-1185">Reference proteome</keyword>
<organism evidence="2 3">
    <name type="scientific">Streptomyces musisoli</name>
    <dbReference type="NCBI Taxonomy" id="2802280"/>
    <lineage>
        <taxon>Bacteria</taxon>
        <taxon>Bacillati</taxon>
        <taxon>Actinomycetota</taxon>
        <taxon>Actinomycetes</taxon>
        <taxon>Kitasatosporales</taxon>
        <taxon>Streptomycetaceae</taxon>
        <taxon>Streptomyces</taxon>
    </lineage>
</organism>
<dbReference type="Proteomes" id="UP000621386">
    <property type="component" value="Unassembled WGS sequence"/>
</dbReference>
<protein>
    <submittedName>
        <fullName evidence="2">CHAT domain-containing protein</fullName>
    </submittedName>
</protein>
<sequence length="1131" mass="121272">MIDTLLAALRSRLDALAEHGDAALLLNDQAVREARLLVAALPAEGDDEATGPAVLEALLVAALVHWHRYCLRGGATEEVQEDEDRVAAVELFARIHRHDPLTVPDPLLPLVDTAGDVAEEGPGGWNGMAQPYLARYESTGDAADLRTAVQLLAAGLDATPEESPERPEIVLRLAGALMALHQDAGDEGVLASCIETMRAETRCAQTADHGAAAFSALSAALLVRFVEDREPGGLEESVRAAHRAVELAPQEAGADIAAYLGTVFSTVFDRTGHERLVPEALRFLREAVAHTPPGEPEFRLRLQALSEALLVQYRRTSDPAALQEAILAAHRAFNELSRRDSAGRARVVGVLAGGLVERWRRDGDRVDLSEAVHLWRWCLAALPADDSFRPTAAAEAGAVLWLLHQDAGDMEALEEAITYAQEAVESTPDGHGSRAGLMSNLAAMLRARFLSEGDYADLDRAISLLRTAVARLPAGHAKRPALLSNLGNALRNHHDLTGDVSALAEAVAVSRAAVEATPHGHPSLPVHLGNLGAVLRARYESTGAAADLDETVALLRAAVAACAIGHPSRTVPLANLGNALRLRHEHTRDPYDAAEGRQALWAAAAPPAASPLVRLRAAWAYAEAARQDDDTAEALKGFELAVELLPRIAPPSVARNDREHRLGWYAGLGSEAAAAALDAGCPERALELLEQARGILLAEALTAHREMRELAAHDRVLHTRFQRLRNALMLPEVDADTRHSHGIRLEETITQIRALPGFSRFLCPPALAELQHAISDGPVVVVNVTDHRSDAIILNPEPRAHPRVVSLPGLTPNAVTTHVNSFLTETMPQTAAEMHRAPSQIMYTLAWLWDVVAAPVLRALDITGPPAESDPWPRVWWCPIGPLACLPLHAAGLHRNGNDSVLDRAISSYTPTLQALAVNRRRTHADAPGPAAQHTGALVVAVPESPGAPPLPHVRREADAVSLMMPQATLLVGLEARRDRVLAELDRYPVLHFACHGVTDWRDSSANRLMLSDGPLSVRDLISRRLDRTQLVVLSACSTATVGVRPSDEAVHLASSFLAAGAAHVVGTLWAVEDEAAARAATTLYEHLTTGGSRPPHPGQTALALHATIRRLRQQRPGAPGLWAPFVHIGV</sequence>
<proteinExistence type="predicted"/>